<dbReference type="InterPro" id="IPR029044">
    <property type="entry name" value="Nucleotide-diphossugar_trans"/>
</dbReference>
<dbReference type="InterPro" id="IPR001173">
    <property type="entry name" value="Glyco_trans_2-like"/>
</dbReference>
<organism evidence="2 3">
    <name type="scientific">Niabella pedocola</name>
    <dbReference type="NCBI Taxonomy" id="1752077"/>
    <lineage>
        <taxon>Bacteria</taxon>
        <taxon>Pseudomonadati</taxon>
        <taxon>Bacteroidota</taxon>
        <taxon>Chitinophagia</taxon>
        <taxon>Chitinophagales</taxon>
        <taxon>Chitinophagaceae</taxon>
        <taxon>Niabella</taxon>
    </lineage>
</organism>
<name>A0ABS8PWJ6_9BACT</name>
<dbReference type="Pfam" id="PF00535">
    <property type="entry name" value="Glycos_transf_2"/>
    <property type="match status" value="1"/>
</dbReference>
<accession>A0ABS8PWJ6</accession>
<dbReference type="Gene3D" id="3.90.550.10">
    <property type="entry name" value="Spore Coat Polysaccharide Biosynthesis Protein SpsA, Chain A"/>
    <property type="match status" value="1"/>
</dbReference>
<keyword evidence="3" id="KW-1185">Reference proteome</keyword>
<dbReference type="GO" id="GO:0016757">
    <property type="term" value="F:glycosyltransferase activity"/>
    <property type="evidence" value="ECO:0007669"/>
    <property type="project" value="UniProtKB-KW"/>
</dbReference>
<sequence>MMYGESIKSDHNLISVIVPVYNAANDLRRCLDSLLRQTYTGYEVLLINDGSTDGSGLICDAYAEAHQQFNVYHLKNGGVSAARNTGMEKARGNYIAFVDADDYVEDTYLDLLLPPRGEDFSVCGVKILAPNGAVSVEHVPGADGDNAQQTVINHHLVRTVWGKLFKRSVVASAGIKFNVSLRVGEDTCFVLEFLSAATSVFIRKDLGYVYIKPGYRIDKYRTGPGDLVALYTVLCACELKLAQRGFDVEGLEKYNRNVIGFNLLTALYLVKKYSVKTRDQYITAFKKAGKQAAGDMGLPGFVAGGMRFIERSGSRVLTDRFLFLSMKMIWLKAKFLNN</sequence>
<dbReference type="Proteomes" id="UP001199816">
    <property type="component" value="Unassembled WGS sequence"/>
</dbReference>
<evidence type="ECO:0000313" key="2">
    <source>
        <dbReference type="EMBL" id="MCD2425444.1"/>
    </source>
</evidence>
<evidence type="ECO:0000259" key="1">
    <source>
        <dbReference type="Pfam" id="PF00535"/>
    </source>
</evidence>
<dbReference type="CDD" id="cd00761">
    <property type="entry name" value="Glyco_tranf_GTA_type"/>
    <property type="match status" value="1"/>
</dbReference>
<keyword evidence="2" id="KW-0808">Transferase</keyword>
<dbReference type="PANTHER" id="PTHR43685:SF11">
    <property type="entry name" value="GLYCOSYLTRANSFERASE TAGX-RELATED"/>
    <property type="match status" value="1"/>
</dbReference>
<evidence type="ECO:0000313" key="3">
    <source>
        <dbReference type="Proteomes" id="UP001199816"/>
    </source>
</evidence>
<comment type="caution">
    <text evidence="2">The sequence shown here is derived from an EMBL/GenBank/DDBJ whole genome shotgun (WGS) entry which is preliminary data.</text>
</comment>
<gene>
    <name evidence="2" type="ORF">LQ567_21855</name>
</gene>
<proteinExistence type="predicted"/>
<feature type="domain" description="Glycosyltransferase 2-like" evidence="1">
    <location>
        <begin position="15"/>
        <end position="125"/>
    </location>
</feature>
<reference evidence="2 3" key="1">
    <citation type="submission" date="2021-11" db="EMBL/GenBank/DDBJ databases">
        <title>Genomic of Niabella pedocola.</title>
        <authorList>
            <person name="Wu T."/>
        </authorList>
    </citation>
    <scope>NUCLEOTIDE SEQUENCE [LARGE SCALE GENOMIC DNA]</scope>
    <source>
        <strain evidence="2 3">JCM 31011</strain>
    </source>
</reference>
<dbReference type="SUPFAM" id="SSF53448">
    <property type="entry name" value="Nucleotide-diphospho-sugar transferases"/>
    <property type="match status" value="1"/>
</dbReference>
<protein>
    <submittedName>
        <fullName evidence="2">Glycosyltransferase</fullName>
        <ecNumber evidence="2">2.4.-.-</ecNumber>
    </submittedName>
</protein>
<dbReference type="EC" id="2.4.-.-" evidence="2"/>
<dbReference type="EMBL" id="JAJNEC010000007">
    <property type="protein sequence ID" value="MCD2425444.1"/>
    <property type="molecule type" value="Genomic_DNA"/>
</dbReference>
<keyword evidence="2" id="KW-0328">Glycosyltransferase</keyword>
<dbReference type="RefSeq" id="WP_231007936.1">
    <property type="nucleotide sequence ID" value="NZ_JAJNEC010000007.1"/>
</dbReference>
<dbReference type="InterPro" id="IPR050834">
    <property type="entry name" value="Glycosyltransf_2"/>
</dbReference>
<dbReference type="PANTHER" id="PTHR43685">
    <property type="entry name" value="GLYCOSYLTRANSFERASE"/>
    <property type="match status" value="1"/>
</dbReference>